<dbReference type="InterPro" id="IPR003692">
    <property type="entry name" value="Hydantoinase_B"/>
</dbReference>
<feature type="domain" description="Hydantoinase A/oxoprolinase" evidence="2">
    <location>
        <begin position="237"/>
        <end position="537"/>
    </location>
</feature>
<organism evidence="6 7">
    <name type="scientific">Phytophthora ramorum</name>
    <name type="common">Sudden oak death agent</name>
    <dbReference type="NCBI Taxonomy" id="164328"/>
    <lineage>
        <taxon>Eukaryota</taxon>
        <taxon>Sar</taxon>
        <taxon>Stramenopiles</taxon>
        <taxon>Oomycota</taxon>
        <taxon>Peronosporomycetes</taxon>
        <taxon>Peronosporales</taxon>
        <taxon>Peronosporaceae</taxon>
        <taxon>Phytophthora</taxon>
    </lineage>
</organism>
<evidence type="ECO:0000313" key="6">
    <source>
        <dbReference type="EnsemblProtists" id="Phyra72258"/>
    </source>
</evidence>
<dbReference type="PANTHER" id="PTHR11365:SF2">
    <property type="entry name" value="5-OXOPROLINASE"/>
    <property type="match status" value="1"/>
</dbReference>
<dbReference type="InParanoid" id="H3GAQ5"/>
<dbReference type="PANTHER" id="PTHR11365">
    <property type="entry name" value="5-OXOPROLINASE RELATED"/>
    <property type="match status" value="1"/>
</dbReference>
<reference evidence="6" key="2">
    <citation type="submission" date="2015-06" db="UniProtKB">
        <authorList>
            <consortium name="EnsemblProtists"/>
        </authorList>
    </citation>
    <scope>IDENTIFICATION</scope>
    <source>
        <strain evidence="6">Pr102</strain>
    </source>
</reference>
<feature type="domain" description="Hydantoinase/oxoprolinase N-terminal" evidence="4">
    <location>
        <begin position="5"/>
        <end position="216"/>
    </location>
</feature>
<proteinExistence type="inferred from homology"/>
<evidence type="ECO:0000313" key="7">
    <source>
        <dbReference type="Proteomes" id="UP000005238"/>
    </source>
</evidence>
<dbReference type="Pfam" id="PF02538">
    <property type="entry name" value="Hydantoinase_B"/>
    <property type="match status" value="1"/>
</dbReference>
<dbReference type="GO" id="GO:0005829">
    <property type="term" value="C:cytosol"/>
    <property type="evidence" value="ECO:0000318"/>
    <property type="project" value="GO_Central"/>
</dbReference>
<feature type="domain" description="Hydantoinase B/oxoprolinase" evidence="3">
    <location>
        <begin position="767"/>
        <end position="1288"/>
    </location>
</feature>
<evidence type="ECO:0000259" key="4">
    <source>
        <dbReference type="Pfam" id="PF05378"/>
    </source>
</evidence>
<dbReference type="Proteomes" id="UP000005238">
    <property type="component" value="Unassembled WGS sequence"/>
</dbReference>
<keyword evidence="7" id="KW-1185">Reference proteome</keyword>
<dbReference type="InterPro" id="IPR049517">
    <property type="entry name" value="ACX-like_C"/>
</dbReference>
<dbReference type="STRING" id="164328.H3GAQ5"/>
<dbReference type="OMA" id="TDCNVML"/>
<dbReference type="Pfam" id="PF19278">
    <property type="entry name" value="Hydant_A_C"/>
    <property type="match status" value="1"/>
</dbReference>
<evidence type="ECO:0000259" key="2">
    <source>
        <dbReference type="Pfam" id="PF01968"/>
    </source>
</evidence>
<dbReference type="InterPro" id="IPR045079">
    <property type="entry name" value="Oxoprolinase-like"/>
</dbReference>
<feature type="domain" description="Acetophenone carboxylase-like C-terminal" evidence="5">
    <location>
        <begin position="552"/>
        <end position="731"/>
    </location>
</feature>
<evidence type="ECO:0000259" key="5">
    <source>
        <dbReference type="Pfam" id="PF19278"/>
    </source>
</evidence>
<sequence>MRVFRFAIDRGGTFTDVYAEMDVLDAQGNVVDVQPKVIKLLSEDPANYPDAPREGIRRVLEIMTGVPHPRDQPVDTAKIQSIRMGTTVATNALLERNGERTVLVTTKGFHDLLYIGNQSRPKIFDLEIHMPDTLYDSVVEVDERLQIVSNEKDRQPTDEKGISGDYIRVIQDLDADDLTKKLQAARDDGVESVAIVLLHSYTFPRHEQQVRDIAVKLGFTQVSLSSEVMPMVKAVPRGFTTCADAYLTPVIKKYVASFCAGFGEGLDQVNISFMQSDGGLARMKHFHGHRAILSGPAGGVVGYARTTRPPETPGAASVQPAVIGFDMGGTSTDVSRFDGKFEHVLESVTANVTVRAPQLDIQTVAAGGGSRLFYKNGLFLVGPESVRAHPGPVCYRKNGYLSVTDANLVTGRILPDFFPKIFGPNEDEPLDVAGSQQAFEELTREINASAGASGTKYTMEEVASGFLRVANEAMCRPIRNLTQNKGYDISTHILACFGGAGPQHACSIAKALGMSRVYIHRYSGILSAYGLSVADSVVDKQQPSSAEYSAATKPALISSLTKIADEAVNELVADGFQHEDVQVQYFLNMRYEGTDNAVMTRGPAGAKGESIASGADALAVFDFEATFVKKYQREFGFVLQNRSILIDDVRVRATVSPDLKDPALTVGASAVEAVEPCSPHSMTRFYFEQEKAWKQIPVYLHEELLEKRGAKYTGPAVIMQGTATVVVEPEWGVQIMPSGDLFLVNSVEAAGPENDHPALRSEDVPLDPIQLSVFSHRFMGIAEQMGRTLARTSVSVNIKERLDFSCALFGPDGGLVANAPHLPVHLGAMQQAVRHQLKYWGDDLSDGDVLLSNHPQLAGGSHLPDITVITPVFDQTSGKIEFFVASRGHHADIGGISPGSMPPLSKTLSEEGAAIVAFKLVDGKVGEFREKEITDILLQKGRMDDQGRPCIGTRNLRDNLSDLRAQVAANQRGVVLMHELCAEYSLPVVTAYMDYIQQAAEIAVRNMLHEFSLQRKLPEVGVVQAEDFMDDGTRIALQISIDRRSNSAVFDFAGTGPEVFGNVNTPPAVTYSAIIYCLRCLLPGEDLPLNQGCLTPIEVRFPSEGSILNPSANAAVVGGNVLTSQRITDVILKAFGACAASQGCMNNLTFGSATLGGYYETIAGGAGAGPSWHGRSGIHTHMTNTRITDPEILEKRFPVLLRAFHLREGSGGEGKFRGGDGVVRQLEFLEGMTVSILSERRAFQPYGLEGGAPGARGINLLYRRGGRTVNLGGKNTVDVLPGEELVNRLGSASEPTLTSGVAQPAAVWADPWHEAVPRAMTALPAVGAHVIPVLFTTQRAVELAELEFPLIPHVLQLRFVVELVHVLTSQAIDRHLP</sequence>
<dbReference type="GO" id="GO:0006749">
    <property type="term" value="P:glutathione metabolic process"/>
    <property type="evidence" value="ECO:0000318"/>
    <property type="project" value="GO_Central"/>
</dbReference>
<comment type="similarity">
    <text evidence="1">Belongs to the oxoprolinase family.</text>
</comment>
<dbReference type="VEuPathDB" id="FungiDB:KRP23_2229"/>
<name>H3GAQ5_PHYRM</name>
<dbReference type="Pfam" id="PF01968">
    <property type="entry name" value="Hydantoinase_A"/>
    <property type="match status" value="1"/>
</dbReference>
<evidence type="ECO:0000256" key="1">
    <source>
        <dbReference type="ARBA" id="ARBA00010403"/>
    </source>
</evidence>
<evidence type="ECO:0000259" key="3">
    <source>
        <dbReference type="Pfam" id="PF02538"/>
    </source>
</evidence>
<protein>
    <recommendedName>
        <fullName evidence="8">5-oxoprolinase</fullName>
    </recommendedName>
</protein>
<evidence type="ECO:0008006" key="8">
    <source>
        <dbReference type="Google" id="ProtNLM"/>
    </source>
</evidence>
<reference evidence="7" key="1">
    <citation type="journal article" date="2006" name="Science">
        <title>Phytophthora genome sequences uncover evolutionary origins and mechanisms of pathogenesis.</title>
        <authorList>
            <person name="Tyler B.M."/>
            <person name="Tripathy S."/>
            <person name="Zhang X."/>
            <person name="Dehal P."/>
            <person name="Jiang R.H."/>
            <person name="Aerts A."/>
            <person name="Arredondo F.D."/>
            <person name="Baxter L."/>
            <person name="Bensasson D."/>
            <person name="Beynon J.L."/>
            <person name="Chapman J."/>
            <person name="Damasceno C.M."/>
            <person name="Dorrance A.E."/>
            <person name="Dou D."/>
            <person name="Dickerman A.W."/>
            <person name="Dubchak I.L."/>
            <person name="Garbelotto M."/>
            <person name="Gijzen M."/>
            <person name="Gordon S.G."/>
            <person name="Govers F."/>
            <person name="Grunwald N.J."/>
            <person name="Huang W."/>
            <person name="Ivors K.L."/>
            <person name="Jones R.W."/>
            <person name="Kamoun S."/>
            <person name="Krampis K."/>
            <person name="Lamour K.H."/>
            <person name="Lee M.K."/>
            <person name="McDonald W.H."/>
            <person name="Medina M."/>
            <person name="Meijer H.J."/>
            <person name="Nordberg E.K."/>
            <person name="Maclean D.J."/>
            <person name="Ospina-Giraldo M.D."/>
            <person name="Morris P.F."/>
            <person name="Phuntumart V."/>
            <person name="Putnam N.H."/>
            <person name="Rash S."/>
            <person name="Rose J.K."/>
            <person name="Sakihama Y."/>
            <person name="Salamov A.A."/>
            <person name="Savidor A."/>
            <person name="Scheuring C.F."/>
            <person name="Smith B.M."/>
            <person name="Sobral B.W."/>
            <person name="Terry A."/>
            <person name="Torto-Alalibo T.A."/>
            <person name="Win J."/>
            <person name="Xu Z."/>
            <person name="Zhang H."/>
            <person name="Grigoriev I.V."/>
            <person name="Rokhsar D.S."/>
            <person name="Boore J.L."/>
        </authorList>
    </citation>
    <scope>NUCLEOTIDE SEQUENCE [LARGE SCALE GENOMIC DNA]</scope>
    <source>
        <strain evidence="7">Pr102</strain>
    </source>
</reference>
<dbReference type="EMBL" id="DS566117">
    <property type="status" value="NOT_ANNOTATED_CDS"/>
    <property type="molecule type" value="Genomic_DNA"/>
</dbReference>
<dbReference type="EnsemblProtists" id="Phyra72258">
    <property type="protein sequence ID" value="Phyra72258"/>
    <property type="gene ID" value="Phyra72258"/>
</dbReference>
<dbReference type="eggNOG" id="KOG1939">
    <property type="taxonomic scope" value="Eukaryota"/>
</dbReference>
<dbReference type="HOGENOM" id="CLU_002157_0_0_1"/>
<dbReference type="Pfam" id="PF05378">
    <property type="entry name" value="Hydant_A_N"/>
    <property type="match status" value="1"/>
</dbReference>
<dbReference type="InterPro" id="IPR008040">
    <property type="entry name" value="Hydant_A_N"/>
</dbReference>
<dbReference type="VEuPathDB" id="FungiDB:KRP22_7919"/>
<dbReference type="GO" id="GO:0017168">
    <property type="term" value="F:5-oxoprolinase (ATP-hydrolyzing) activity"/>
    <property type="evidence" value="ECO:0000318"/>
    <property type="project" value="GO_Central"/>
</dbReference>
<accession>H3GAQ5</accession>
<dbReference type="InterPro" id="IPR002821">
    <property type="entry name" value="Hydantoinase_A"/>
</dbReference>